<dbReference type="AlphaFoldDB" id="B6QPK6"/>
<feature type="domain" description="GST C-terminal" evidence="4">
    <location>
        <begin position="193"/>
        <end position="332"/>
    </location>
</feature>
<dbReference type="SFLD" id="SFLDG00358">
    <property type="entry name" value="Main_(cytGST)"/>
    <property type="match status" value="1"/>
</dbReference>
<dbReference type="Gene3D" id="1.20.1050.10">
    <property type="match status" value="1"/>
</dbReference>
<evidence type="ECO:0000256" key="2">
    <source>
        <dbReference type="RuleBase" id="RU003494"/>
    </source>
</evidence>
<dbReference type="SUPFAM" id="SSF52833">
    <property type="entry name" value="Thioredoxin-like"/>
    <property type="match status" value="1"/>
</dbReference>
<evidence type="ECO:0000259" key="4">
    <source>
        <dbReference type="PROSITE" id="PS50405"/>
    </source>
</evidence>
<dbReference type="InterPro" id="IPR036282">
    <property type="entry name" value="Glutathione-S-Trfase_C_sf"/>
</dbReference>
<reference evidence="6" key="1">
    <citation type="journal article" date="2015" name="Genome Announc.">
        <title>Genome sequence of the AIDS-associated pathogen Penicillium marneffei (ATCC18224) and its near taxonomic relative Talaromyces stipitatus (ATCC10500).</title>
        <authorList>
            <person name="Nierman W.C."/>
            <person name="Fedorova-Abrams N.D."/>
            <person name="Andrianopoulos A."/>
        </authorList>
    </citation>
    <scope>NUCLEOTIDE SEQUENCE [LARGE SCALE GENOMIC DNA]</scope>
    <source>
        <strain evidence="6">ATCC 18224 / CBS 334.59 / QM 7333</strain>
    </source>
</reference>
<name>B6QPK6_TALMQ</name>
<dbReference type="PROSITE" id="PS50405">
    <property type="entry name" value="GST_CTER"/>
    <property type="match status" value="1"/>
</dbReference>
<dbReference type="InterPro" id="IPR040079">
    <property type="entry name" value="Glutathione_S-Trfase"/>
</dbReference>
<dbReference type="STRING" id="441960.B6QPK6"/>
<accession>B6QPK6</accession>
<comment type="similarity">
    <text evidence="1 2">Belongs to the GST superfamily.</text>
</comment>
<proteinExistence type="inferred from homology"/>
<evidence type="ECO:0000313" key="5">
    <source>
        <dbReference type="EMBL" id="EEA21077.1"/>
    </source>
</evidence>
<keyword evidence="5" id="KW-0808">Transferase</keyword>
<dbReference type="VEuPathDB" id="FungiDB:PMAA_048780"/>
<protein>
    <submittedName>
        <fullName evidence="5">Glutathione S-transferase, putative</fullName>
    </submittedName>
</protein>
<dbReference type="GO" id="GO:0016740">
    <property type="term" value="F:transferase activity"/>
    <property type="evidence" value="ECO:0007669"/>
    <property type="project" value="UniProtKB-KW"/>
</dbReference>
<feature type="domain" description="GST N-terminal" evidence="3">
    <location>
        <begin position="83"/>
        <end position="188"/>
    </location>
</feature>
<dbReference type="Pfam" id="PF00043">
    <property type="entry name" value="GST_C"/>
    <property type="match status" value="1"/>
</dbReference>
<dbReference type="PROSITE" id="PS50404">
    <property type="entry name" value="GST_NTER"/>
    <property type="match status" value="1"/>
</dbReference>
<dbReference type="Pfam" id="PF02798">
    <property type="entry name" value="GST_N"/>
    <property type="match status" value="1"/>
</dbReference>
<dbReference type="PANTHER" id="PTHR44051:SF9">
    <property type="entry name" value="GLUTATHIONE S-TRANSFERASE 1"/>
    <property type="match status" value="1"/>
</dbReference>
<evidence type="ECO:0000313" key="6">
    <source>
        <dbReference type="Proteomes" id="UP000001294"/>
    </source>
</evidence>
<dbReference type="Proteomes" id="UP000001294">
    <property type="component" value="Unassembled WGS sequence"/>
</dbReference>
<dbReference type="InterPro" id="IPR004046">
    <property type="entry name" value="GST_C"/>
</dbReference>
<evidence type="ECO:0000256" key="1">
    <source>
        <dbReference type="ARBA" id="ARBA00007409"/>
    </source>
</evidence>
<dbReference type="InterPro" id="IPR004045">
    <property type="entry name" value="Glutathione_S-Trfase_N"/>
</dbReference>
<dbReference type="PhylomeDB" id="B6QPK6"/>
<dbReference type="Gene3D" id="3.40.30.10">
    <property type="entry name" value="Glutaredoxin"/>
    <property type="match status" value="1"/>
</dbReference>
<keyword evidence="6" id="KW-1185">Reference proteome</keyword>
<sequence>MELSIPPNTRALVILPNIERLPKHVASDEDEGNWVGSGHHKFSVPFRWRDYSSEWPPKPLIPIMRRSEPDSIAKIADTTMQKLPPPTLHHLSSSSSLRVLWALEELFLSSGLEYNLKNYKRVKGRAPEDLKTVFPLGKSPVLEIPGVNLFRPLPFLHDDSSNNNEIKTIMTESRLILQLLSDKYSNGEWVPETAEDKERDSYFLEFANSSLTGVVNSILYFEIIPTMSPWLVRPLMSAIFNPIAKILKQGLDPHFDLMERALSDEKPWFSGSKIGLADFTLTFPMDTAVQRQFLDEKKYPKLAGWVKRVHDRPAYQNALKKGGSYDLIRYDN</sequence>
<dbReference type="SFLD" id="SFLDS00019">
    <property type="entry name" value="Glutathione_Transferase_(cytos"/>
    <property type="match status" value="1"/>
</dbReference>
<organism evidence="5 6">
    <name type="scientific">Talaromyces marneffei (strain ATCC 18224 / CBS 334.59 / QM 7333)</name>
    <name type="common">Penicillium marneffei</name>
    <dbReference type="NCBI Taxonomy" id="441960"/>
    <lineage>
        <taxon>Eukaryota</taxon>
        <taxon>Fungi</taxon>
        <taxon>Dikarya</taxon>
        <taxon>Ascomycota</taxon>
        <taxon>Pezizomycotina</taxon>
        <taxon>Eurotiomycetes</taxon>
        <taxon>Eurotiomycetidae</taxon>
        <taxon>Eurotiales</taxon>
        <taxon>Trichocomaceae</taxon>
        <taxon>Talaromyces</taxon>
        <taxon>Talaromyces sect. Talaromyces</taxon>
    </lineage>
</organism>
<evidence type="ECO:0000259" key="3">
    <source>
        <dbReference type="PROSITE" id="PS50404"/>
    </source>
</evidence>
<dbReference type="EMBL" id="DS995904">
    <property type="protein sequence ID" value="EEA21077.1"/>
    <property type="molecule type" value="Genomic_DNA"/>
</dbReference>
<dbReference type="InterPro" id="IPR036249">
    <property type="entry name" value="Thioredoxin-like_sf"/>
</dbReference>
<dbReference type="HOGENOM" id="CLU_011226_15_0_1"/>
<dbReference type="PANTHER" id="PTHR44051">
    <property type="entry name" value="GLUTATHIONE S-TRANSFERASE-RELATED"/>
    <property type="match status" value="1"/>
</dbReference>
<gene>
    <name evidence="5" type="ORF">PMAA_048780</name>
</gene>
<dbReference type="InterPro" id="IPR010987">
    <property type="entry name" value="Glutathione-S-Trfase_C-like"/>
</dbReference>
<dbReference type="OrthoDB" id="2098326at2759"/>
<dbReference type="SUPFAM" id="SSF47616">
    <property type="entry name" value="GST C-terminal domain-like"/>
    <property type="match status" value="1"/>
</dbReference>